<reference evidence="3 4" key="1">
    <citation type="submission" date="2010-10" db="EMBL/GenBank/DDBJ databases">
        <title>Complete sequence of Frankia sp. EuI1c.</title>
        <authorList>
            <consortium name="US DOE Joint Genome Institute"/>
            <person name="Lucas S."/>
            <person name="Copeland A."/>
            <person name="Lapidus A."/>
            <person name="Cheng J.-F."/>
            <person name="Bruce D."/>
            <person name="Goodwin L."/>
            <person name="Pitluck S."/>
            <person name="Chertkov O."/>
            <person name="Detter J.C."/>
            <person name="Han C."/>
            <person name="Tapia R."/>
            <person name="Land M."/>
            <person name="Hauser L."/>
            <person name="Jeffries C."/>
            <person name="Kyrpides N."/>
            <person name="Ivanova N."/>
            <person name="Mikhailova N."/>
            <person name="Beauchemin N."/>
            <person name="Sen A."/>
            <person name="Sur S.A."/>
            <person name="Gtari M."/>
            <person name="Wall L."/>
            <person name="Tisa L."/>
            <person name="Woyke T."/>
        </authorList>
    </citation>
    <scope>NUCLEOTIDE SEQUENCE [LARGE SCALE GENOMIC DNA]</scope>
    <source>
        <strain evidence="4">DSM 45817 / CECT 9037 / EuI1c</strain>
    </source>
</reference>
<keyword evidence="4" id="KW-1185">Reference proteome</keyword>
<dbReference type="eggNOG" id="ENOG5032TTR">
    <property type="taxonomic scope" value="Bacteria"/>
</dbReference>
<dbReference type="STRING" id="298654.FraEuI1c_3020"/>
<feature type="transmembrane region" description="Helical" evidence="2">
    <location>
        <begin position="72"/>
        <end position="97"/>
    </location>
</feature>
<evidence type="ECO:0000256" key="1">
    <source>
        <dbReference type="SAM" id="MobiDB-lite"/>
    </source>
</evidence>
<proteinExistence type="predicted"/>
<evidence type="ECO:0000256" key="2">
    <source>
        <dbReference type="SAM" id="Phobius"/>
    </source>
</evidence>
<feature type="compositionally biased region" description="Polar residues" evidence="1">
    <location>
        <begin position="9"/>
        <end position="24"/>
    </location>
</feature>
<dbReference type="OrthoDB" id="8988083at2"/>
<evidence type="ECO:0000313" key="3">
    <source>
        <dbReference type="EMBL" id="ADP81045.1"/>
    </source>
</evidence>
<gene>
    <name evidence="3" type="ordered locus">FraEuI1c_3020</name>
</gene>
<organism evidence="3 4">
    <name type="scientific">Pseudofrankia inefficax (strain DSM 45817 / CECT 9037 / DDB 130130 / EuI1c)</name>
    <name type="common">Frankia inefficax</name>
    <dbReference type="NCBI Taxonomy" id="298654"/>
    <lineage>
        <taxon>Bacteria</taxon>
        <taxon>Bacillati</taxon>
        <taxon>Actinomycetota</taxon>
        <taxon>Actinomycetes</taxon>
        <taxon>Frankiales</taxon>
        <taxon>Frankiaceae</taxon>
        <taxon>Pseudofrankia</taxon>
    </lineage>
</organism>
<feature type="region of interest" description="Disordered" evidence="1">
    <location>
        <begin position="1"/>
        <end position="70"/>
    </location>
</feature>
<feature type="compositionally biased region" description="Low complexity" evidence="1">
    <location>
        <begin position="100"/>
        <end position="114"/>
    </location>
</feature>
<keyword evidence="2" id="KW-0812">Transmembrane</keyword>
<dbReference type="HOGENOM" id="CLU_949147_0_0_11"/>
<dbReference type="RefSeq" id="WP_013424163.1">
    <property type="nucleotide sequence ID" value="NC_014666.1"/>
</dbReference>
<protein>
    <submittedName>
        <fullName evidence="3">Uncharacterized protein</fullName>
    </submittedName>
</protein>
<feature type="region of interest" description="Disordered" evidence="1">
    <location>
        <begin position="100"/>
        <end position="121"/>
    </location>
</feature>
<evidence type="ECO:0000313" key="4">
    <source>
        <dbReference type="Proteomes" id="UP000002484"/>
    </source>
</evidence>
<keyword evidence="2" id="KW-0472">Membrane</keyword>
<dbReference type="KEGG" id="fri:FraEuI1c_3020"/>
<sequence>MANKRPRPGSTTAQESAAGPSSSEGKSRPSPAAPRGSGGPSGGQQNAKTNAARKKAAALRAEQARREKRRQVLGWSAGIGSIVVLAVVVIVLVVTVGNDKPSATSTSADVATSTLTGPQGPEGIVLEQGTVLAPVTAAANGETVDGVKCEAQEQVVYHIHAHLTIYVNGALRPVPPGIGIVEPQNSSGAGEPEMDSATQCYYWLHTHAQDGVIHIEAPNSATYTLGNFFGIWKQTLSATQVGSASGKVTAYVNGKLFTGDPATIPLTSRADIQLDVGSTTPAPQKVDWSISQL</sequence>
<dbReference type="EMBL" id="CP002299">
    <property type="protein sequence ID" value="ADP81045.1"/>
    <property type="molecule type" value="Genomic_DNA"/>
</dbReference>
<dbReference type="InParanoid" id="E3JBM5"/>
<name>E3JBM5_PSEI1</name>
<dbReference type="Proteomes" id="UP000002484">
    <property type="component" value="Chromosome"/>
</dbReference>
<keyword evidence="2" id="KW-1133">Transmembrane helix</keyword>
<dbReference type="AlphaFoldDB" id="E3JBM5"/>
<accession>E3JBM5</accession>